<gene>
    <name evidence="6" type="ORF">ENO26_07660</name>
</gene>
<evidence type="ECO:0000256" key="4">
    <source>
        <dbReference type="SAM" id="MobiDB-lite"/>
    </source>
</evidence>
<dbReference type="AlphaFoldDB" id="A0A7J2U3V3"/>
<feature type="region of interest" description="Disordered" evidence="4">
    <location>
        <begin position="106"/>
        <end position="129"/>
    </location>
</feature>
<feature type="domain" description="BED-type" evidence="5">
    <location>
        <begin position="19"/>
        <end position="57"/>
    </location>
</feature>
<dbReference type="GO" id="GO:0008270">
    <property type="term" value="F:zinc ion binding"/>
    <property type="evidence" value="ECO:0007669"/>
    <property type="project" value="UniProtKB-KW"/>
</dbReference>
<evidence type="ECO:0000256" key="3">
    <source>
        <dbReference type="ARBA" id="ARBA00022833"/>
    </source>
</evidence>
<protein>
    <recommendedName>
        <fullName evidence="5">BED-type domain-containing protein</fullName>
    </recommendedName>
</protein>
<dbReference type="EMBL" id="DSEU01000050">
    <property type="protein sequence ID" value="HEM67421.1"/>
    <property type="molecule type" value="Genomic_DNA"/>
</dbReference>
<sequence length="129" mass="14435">MKKLLNPHSSKPSIAAPFHVIAVKNYVFTCRYCGKTYTSTDREEVKRLGREHLKQAHVNDVMEFVNRFKVKKPHRAKAIKNIVNWAAGWLAAAMIREIDVSQALSTKNRSDPDALPEEVFRAGDTGGGG</sequence>
<dbReference type="Pfam" id="PF02892">
    <property type="entry name" value="zf-BED"/>
    <property type="match status" value="1"/>
</dbReference>
<dbReference type="GO" id="GO:0003677">
    <property type="term" value="F:DNA binding"/>
    <property type="evidence" value="ECO:0007669"/>
    <property type="project" value="InterPro"/>
</dbReference>
<name>A0A7J2U3V3_9CREN</name>
<comment type="caution">
    <text evidence="6">The sequence shown here is derived from an EMBL/GenBank/DDBJ whole genome shotgun (WGS) entry which is preliminary data.</text>
</comment>
<accession>A0A7J2U3V3</accession>
<evidence type="ECO:0000313" key="6">
    <source>
        <dbReference type="EMBL" id="HEM67421.1"/>
    </source>
</evidence>
<proteinExistence type="predicted"/>
<dbReference type="InterPro" id="IPR003656">
    <property type="entry name" value="Znf_BED"/>
</dbReference>
<evidence type="ECO:0000256" key="1">
    <source>
        <dbReference type="ARBA" id="ARBA00022723"/>
    </source>
</evidence>
<evidence type="ECO:0000256" key="2">
    <source>
        <dbReference type="ARBA" id="ARBA00022771"/>
    </source>
</evidence>
<evidence type="ECO:0000259" key="5">
    <source>
        <dbReference type="Pfam" id="PF02892"/>
    </source>
</evidence>
<keyword evidence="1" id="KW-0479">Metal-binding</keyword>
<keyword evidence="3" id="KW-0862">Zinc</keyword>
<organism evidence="6">
    <name type="scientific">Ignisphaera aggregans</name>
    <dbReference type="NCBI Taxonomy" id="334771"/>
    <lineage>
        <taxon>Archaea</taxon>
        <taxon>Thermoproteota</taxon>
        <taxon>Thermoprotei</taxon>
        <taxon>Desulfurococcales</taxon>
        <taxon>Desulfurococcaceae</taxon>
        <taxon>Ignisphaera</taxon>
    </lineage>
</organism>
<keyword evidence="2" id="KW-0863">Zinc-finger</keyword>
<reference evidence="6" key="1">
    <citation type="journal article" date="2020" name="mSystems">
        <title>Genome- and Community-Level Interaction Insights into Carbon Utilization and Element Cycling Functions of Hydrothermarchaeota in Hydrothermal Sediment.</title>
        <authorList>
            <person name="Zhou Z."/>
            <person name="Liu Y."/>
            <person name="Xu W."/>
            <person name="Pan J."/>
            <person name="Luo Z.H."/>
            <person name="Li M."/>
        </authorList>
    </citation>
    <scope>NUCLEOTIDE SEQUENCE [LARGE SCALE GENOMIC DNA]</scope>
    <source>
        <strain evidence="6">SpSt-125</strain>
    </source>
</reference>